<dbReference type="EMBL" id="CP025197">
    <property type="protein sequence ID" value="AUG58594.1"/>
    <property type="molecule type" value="Genomic_DNA"/>
</dbReference>
<dbReference type="AlphaFoldDB" id="A0A2K9EEL8"/>
<proteinExistence type="predicted"/>
<dbReference type="RefSeq" id="WP_101303152.1">
    <property type="nucleotide sequence ID" value="NZ_CP025197.1"/>
</dbReference>
<evidence type="ECO:0008006" key="3">
    <source>
        <dbReference type="Google" id="ProtNLM"/>
    </source>
</evidence>
<keyword evidence="2" id="KW-1185">Reference proteome</keyword>
<protein>
    <recommendedName>
        <fullName evidence="3">Phenylacetate-CoA ligase</fullName>
    </recommendedName>
</protein>
<evidence type="ECO:0000313" key="1">
    <source>
        <dbReference type="EMBL" id="AUG58594.1"/>
    </source>
</evidence>
<accession>A0A2K9EEL8</accession>
<dbReference type="PANTHER" id="PTHR36932">
    <property type="entry name" value="CAPSULAR POLYSACCHARIDE BIOSYNTHESIS PROTEIN"/>
    <property type="match status" value="1"/>
</dbReference>
<dbReference type="KEGG" id="hsc:HVS_13645"/>
<dbReference type="Proteomes" id="UP000233534">
    <property type="component" value="Chromosome"/>
</dbReference>
<dbReference type="InterPro" id="IPR053158">
    <property type="entry name" value="CapK_Type1_Caps_Biosynth"/>
</dbReference>
<dbReference type="PANTHER" id="PTHR36932:SF1">
    <property type="entry name" value="CAPSULAR POLYSACCHARIDE BIOSYNTHESIS PROTEIN"/>
    <property type="match status" value="1"/>
</dbReference>
<name>A0A2K9EEL8_9FIRM</name>
<evidence type="ECO:0000313" key="2">
    <source>
        <dbReference type="Proteomes" id="UP000233534"/>
    </source>
</evidence>
<organism evidence="1 2">
    <name type="scientific">Acetivibrio saccincola</name>
    <dbReference type="NCBI Taxonomy" id="1677857"/>
    <lineage>
        <taxon>Bacteria</taxon>
        <taxon>Bacillati</taxon>
        <taxon>Bacillota</taxon>
        <taxon>Clostridia</taxon>
        <taxon>Eubacteriales</taxon>
        <taxon>Oscillospiraceae</taxon>
        <taxon>Acetivibrio</taxon>
    </lineage>
</organism>
<reference evidence="1 2" key="1">
    <citation type="submission" date="2017-12" db="EMBL/GenBank/DDBJ databases">
        <title>Complete genome sequence of Herbivorax saccincola GGR1, a novel Cellulosome-producing hydrolytic bacterium in a thermophilic biogas plant, established by Illumina and Nanopore MinION sequencing.</title>
        <authorList>
            <person name="Pechtl A."/>
            <person name="Ruckert C."/>
            <person name="Koeck D.E."/>
            <person name="Maus I."/>
            <person name="Winkler A."/>
            <person name="Kalinowski J."/>
            <person name="Puhler A."/>
            <person name="Schwarz W.W."/>
            <person name="Zverlov V.V."/>
            <person name="Schluter A."/>
            <person name="Liebl W."/>
        </authorList>
    </citation>
    <scope>NUCLEOTIDE SEQUENCE [LARGE SCALE GENOMIC DNA]</scope>
    <source>
        <strain evidence="2">SR1</strain>
    </source>
</reference>
<dbReference type="InterPro" id="IPR042099">
    <property type="entry name" value="ANL_N_sf"/>
</dbReference>
<dbReference type="Gene3D" id="3.40.50.12780">
    <property type="entry name" value="N-terminal domain of ligase-like"/>
    <property type="match status" value="1"/>
</dbReference>
<sequence length="453" mass="52494">MKYQNIYDRSPIFFQNFMATIYGYKVKRNRYGKTYYDYLKYLDKIHKYSREELETLQFNELMKLLNNTVEKSKFYRELYEGIDINSFKSIDDLKKLPMVTKEMIRQNIDDVITIPKSGASVGNTGGTTGKSLTVYNRPEDSQKRMATLDYFKMKHGFRNMEMKKATFMGKHIVPPTQKKKVFWRYNAAIKQMVYSSFHITEENIPYYIESLNKLKPVAIDGFPSSMYDIASYMIRNNIIFEFKPLAIFPTSETVTTEYREVIEKAFGAKVRDQYASSEGAPFVWECECGNYHYDITTGVIESMDDSNEVLVTSFTTYGTPLIRYRIGDSMVFEDPSKVCGCGFNTPLVKSIEGRAIDFLYSTKGGKISLVNVSNIFKYMPNTITKAQLIQDSLTHMLVKIVVDGDFTNRDKKILTDEIKHKFGNDMKVDFEVVDDIPREMSGKYKLIVNKVKL</sequence>
<gene>
    <name evidence="1" type="ORF">HVS_13645</name>
</gene>